<comment type="subcellular location">
    <subcellularLocation>
        <location evidence="1">Nucleus</location>
    </subcellularLocation>
</comment>
<evidence type="ECO:0000256" key="1">
    <source>
        <dbReference type="ARBA" id="ARBA00004123"/>
    </source>
</evidence>
<dbReference type="Proteomes" id="UP000233469">
    <property type="component" value="Unassembled WGS sequence"/>
</dbReference>
<accession>A0A2N1M2T2</accession>
<reference evidence="6 7" key="1">
    <citation type="submission" date="2016-04" db="EMBL/GenBank/DDBJ databases">
        <title>Genome analyses suggest a sexual origin of heterokaryosis in a supposedly ancient asexual fungus.</title>
        <authorList>
            <person name="Ropars J."/>
            <person name="Sedzielewska K."/>
            <person name="Noel J."/>
            <person name="Charron P."/>
            <person name="Farinelli L."/>
            <person name="Marton T."/>
            <person name="Kruger M."/>
            <person name="Pelin A."/>
            <person name="Brachmann A."/>
            <person name="Corradi N."/>
        </authorList>
    </citation>
    <scope>NUCLEOTIDE SEQUENCE [LARGE SCALE GENOMIC DNA]</scope>
    <source>
        <strain evidence="6 7">C2</strain>
    </source>
</reference>
<gene>
    <name evidence="6" type="ORF">RhiirC2_671801</name>
</gene>
<dbReference type="GO" id="GO:0008270">
    <property type="term" value="F:zinc ion binding"/>
    <property type="evidence" value="ECO:0007669"/>
    <property type="project" value="UniProtKB-KW"/>
</dbReference>
<keyword evidence="4" id="KW-0862">Zinc</keyword>
<feature type="non-terminal residue" evidence="6">
    <location>
        <position position="1"/>
    </location>
</feature>
<dbReference type="PANTHER" id="PTHR46481:SF10">
    <property type="entry name" value="ZINC FINGER BED DOMAIN-CONTAINING PROTEIN 39"/>
    <property type="match status" value="1"/>
</dbReference>
<dbReference type="GO" id="GO:0005634">
    <property type="term" value="C:nucleus"/>
    <property type="evidence" value="ECO:0007669"/>
    <property type="project" value="UniProtKB-SubCell"/>
</dbReference>
<evidence type="ECO:0000256" key="3">
    <source>
        <dbReference type="ARBA" id="ARBA00022771"/>
    </source>
</evidence>
<evidence type="ECO:0000256" key="5">
    <source>
        <dbReference type="ARBA" id="ARBA00023242"/>
    </source>
</evidence>
<reference evidence="6 7" key="2">
    <citation type="submission" date="2017-10" db="EMBL/GenBank/DDBJ databases">
        <title>Extensive intraspecific genome diversity in a model arbuscular mycorrhizal fungus.</title>
        <authorList>
            <person name="Chen E.C.H."/>
            <person name="Morin E."/>
            <person name="Baudet D."/>
            <person name="Noel J."/>
            <person name="Ndikumana S."/>
            <person name="Charron P."/>
            <person name="St-Onge C."/>
            <person name="Giorgi J."/>
            <person name="Grigoriev I.V."/>
            <person name="Roux C."/>
            <person name="Martin F.M."/>
            <person name="Corradi N."/>
        </authorList>
    </citation>
    <scope>NUCLEOTIDE SEQUENCE [LARGE SCALE GENOMIC DNA]</scope>
    <source>
        <strain evidence="6 7">C2</strain>
    </source>
</reference>
<dbReference type="InterPro" id="IPR012337">
    <property type="entry name" value="RNaseH-like_sf"/>
</dbReference>
<protein>
    <submittedName>
        <fullName evidence="6">Uncharacterized protein</fullName>
    </submittedName>
</protein>
<evidence type="ECO:0000256" key="4">
    <source>
        <dbReference type="ARBA" id="ARBA00022833"/>
    </source>
</evidence>
<proteinExistence type="predicted"/>
<evidence type="ECO:0000256" key="2">
    <source>
        <dbReference type="ARBA" id="ARBA00022723"/>
    </source>
</evidence>
<evidence type="ECO:0000313" key="7">
    <source>
        <dbReference type="Proteomes" id="UP000233469"/>
    </source>
</evidence>
<dbReference type="PANTHER" id="PTHR46481">
    <property type="entry name" value="ZINC FINGER BED DOMAIN-CONTAINING PROTEIN 4"/>
    <property type="match status" value="1"/>
</dbReference>
<dbReference type="InterPro" id="IPR052035">
    <property type="entry name" value="ZnF_BED_domain_contain"/>
</dbReference>
<keyword evidence="5" id="KW-0539">Nucleus</keyword>
<organism evidence="6 7">
    <name type="scientific">Rhizophagus irregularis</name>
    <dbReference type="NCBI Taxonomy" id="588596"/>
    <lineage>
        <taxon>Eukaryota</taxon>
        <taxon>Fungi</taxon>
        <taxon>Fungi incertae sedis</taxon>
        <taxon>Mucoromycota</taxon>
        <taxon>Glomeromycotina</taxon>
        <taxon>Glomeromycetes</taxon>
        <taxon>Glomerales</taxon>
        <taxon>Glomeraceae</taxon>
        <taxon>Rhizophagus</taxon>
    </lineage>
</organism>
<name>A0A2N1M2T2_9GLOM</name>
<dbReference type="SUPFAM" id="SSF53098">
    <property type="entry name" value="Ribonuclease H-like"/>
    <property type="match status" value="1"/>
</dbReference>
<sequence>ENTTLDFSHIEGPHSGENLASKLFEVLKEFELLQKILGISTDNASNMNKMFSKFESICEYEGIEFIAKNQRVHCLAHIINLAVQNILKTLKEEAPENENEILQENTSASTLGVIAKVSYIIYN</sequence>
<dbReference type="AlphaFoldDB" id="A0A2N1M2T2"/>
<evidence type="ECO:0000313" key="6">
    <source>
        <dbReference type="EMBL" id="PKK55939.1"/>
    </source>
</evidence>
<dbReference type="EMBL" id="LLXL01006493">
    <property type="protein sequence ID" value="PKK55939.1"/>
    <property type="molecule type" value="Genomic_DNA"/>
</dbReference>
<comment type="caution">
    <text evidence="6">The sequence shown here is derived from an EMBL/GenBank/DDBJ whole genome shotgun (WGS) entry which is preliminary data.</text>
</comment>
<keyword evidence="2" id="KW-0479">Metal-binding</keyword>
<keyword evidence="3" id="KW-0863">Zinc-finger</keyword>
<dbReference type="VEuPathDB" id="FungiDB:FUN_012301"/>